<dbReference type="Proteomes" id="UP000314987">
    <property type="component" value="Unassembled WGS sequence"/>
</dbReference>
<dbReference type="InterPro" id="IPR013106">
    <property type="entry name" value="Ig_V-set"/>
</dbReference>
<dbReference type="Gene3D" id="2.60.40.10">
    <property type="entry name" value="Immunoglobulins"/>
    <property type="match status" value="1"/>
</dbReference>
<dbReference type="PANTHER" id="PTHR19367">
    <property type="entry name" value="T-CELL RECEPTOR ALPHA CHAIN V REGION"/>
    <property type="match status" value="1"/>
</dbReference>
<evidence type="ECO:0000256" key="2">
    <source>
        <dbReference type="ARBA" id="ARBA00023130"/>
    </source>
</evidence>
<evidence type="ECO:0000259" key="6">
    <source>
        <dbReference type="PROSITE" id="PS50835"/>
    </source>
</evidence>
<evidence type="ECO:0000313" key="8">
    <source>
        <dbReference type="Proteomes" id="UP000314987"/>
    </source>
</evidence>
<keyword evidence="4" id="KW-0393">Immunoglobulin domain</keyword>
<proteinExistence type="predicted"/>
<dbReference type="InterPro" id="IPR036179">
    <property type="entry name" value="Ig-like_dom_sf"/>
</dbReference>
<feature type="domain" description="Ig-like" evidence="6">
    <location>
        <begin position="11"/>
        <end position="120"/>
    </location>
</feature>
<keyword evidence="1" id="KW-0732">Signal</keyword>
<evidence type="ECO:0000256" key="5">
    <source>
        <dbReference type="ARBA" id="ARBA00043266"/>
    </source>
</evidence>
<dbReference type="SMART" id="SM00409">
    <property type="entry name" value="IG"/>
    <property type="match status" value="1"/>
</dbReference>
<organism evidence="7 8">
    <name type="scientific">Vombatus ursinus</name>
    <name type="common">Common wombat</name>
    <dbReference type="NCBI Taxonomy" id="29139"/>
    <lineage>
        <taxon>Eukaryota</taxon>
        <taxon>Metazoa</taxon>
        <taxon>Chordata</taxon>
        <taxon>Craniata</taxon>
        <taxon>Vertebrata</taxon>
        <taxon>Euteleostomi</taxon>
        <taxon>Mammalia</taxon>
        <taxon>Metatheria</taxon>
        <taxon>Diprotodontia</taxon>
        <taxon>Vombatidae</taxon>
        <taxon>Vombatus</taxon>
    </lineage>
</organism>
<evidence type="ECO:0000256" key="4">
    <source>
        <dbReference type="ARBA" id="ARBA00023319"/>
    </source>
</evidence>
<sequence length="138" mass="15955">RRNLLRLIRKPRHLAKFTQSSDKVAKEGAEVELQCQHNIPAGNYDSVYWYLQKTNQKLTYVHHGFQDITEVGRYQINVDRKKCSSKLIIRNVYLSDMAVYYCALQGHCDSCHAQHQTKTACSKMVADIIELTFYWGGG</sequence>
<dbReference type="Ensembl" id="ENSVURT00010030428.1">
    <property type="protein sequence ID" value="ENSVURP00010026711.1"/>
    <property type="gene ID" value="ENSVURG00010020457.1"/>
</dbReference>
<reference evidence="8" key="1">
    <citation type="submission" date="2018-12" db="EMBL/GenBank/DDBJ databases">
        <authorList>
            <person name="Yazar S."/>
        </authorList>
    </citation>
    <scope>NUCLEOTIDE SEQUENCE [LARGE SCALE GENOMIC DNA]</scope>
</reference>
<evidence type="ECO:0000256" key="3">
    <source>
        <dbReference type="ARBA" id="ARBA00023170"/>
    </source>
</evidence>
<keyword evidence="3" id="KW-0675">Receptor</keyword>
<dbReference type="Pfam" id="PF07686">
    <property type="entry name" value="V-set"/>
    <property type="match status" value="1"/>
</dbReference>
<protein>
    <recommendedName>
        <fullName evidence="6">Ig-like domain-containing protein</fullName>
    </recommendedName>
</protein>
<dbReference type="STRING" id="29139.ENSVURP00010026711"/>
<dbReference type="PANTHER" id="PTHR19367:SF18">
    <property type="entry name" value="T CELL RECEPTOR ALPHA VARIABLE 16"/>
    <property type="match status" value="1"/>
</dbReference>
<dbReference type="GeneTree" id="ENSGT01040000243844"/>
<dbReference type="AlphaFoldDB" id="A0A4X2LYM8"/>
<accession>A0A4X2LYM8</accession>
<evidence type="ECO:0000313" key="7">
    <source>
        <dbReference type="Ensembl" id="ENSVURP00010026711.1"/>
    </source>
</evidence>
<dbReference type="PROSITE" id="PS50835">
    <property type="entry name" value="IG_LIKE"/>
    <property type="match status" value="1"/>
</dbReference>
<reference evidence="7" key="3">
    <citation type="submission" date="2025-09" db="UniProtKB">
        <authorList>
            <consortium name="Ensembl"/>
        </authorList>
    </citation>
    <scope>IDENTIFICATION</scope>
</reference>
<name>A0A4X2LYM8_VOMUR</name>
<keyword evidence="5" id="KW-1279">T cell receptor</keyword>
<keyword evidence="5" id="KW-0391">Immunity</keyword>
<evidence type="ECO:0000256" key="1">
    <source>
        <dbReference type="ARBA" id="ARBA00022729"/>
    </source>
</evidence>
<keyword evidence="8" id="KW-1185">Reference proteome</keyword>
<keyword evidence="2" id="KW-1064">Adaptive immunity</keyword>
<reference evidence="7" key="2">
    <citation type="submission" date="2025-08" db="UniProtKB">
        <authorList>
            <consortium name="Ensembl"/>
        </authorList>
    </citation>
    <scope>IDENTIFICATION</scope>
</reference>
<dbReference type="InterPro" id="IPR003599">
    <property type="entry name" value="Ig_sub"/>
</dbReference>
<dbReference type="GO" id="GO:0042101">
    <property type="term" value="C:T cell receptor complex"/>
    <property type="evidence" value="ECO:0007669"/>
    <property type="project" value="UniProtKB-KW"/>
</dbReference>
<dbReference type="InterPro" id="IPR013783">
    <property type="entry name" value="Ig-like_fold"/>
</dbReference>
<dbReference type="InterPro" id="IPR007110">
    <property type="entry name" value="Ig-like_dom"/>
</dbReference>
<dbReference type="SUPFAM" id="SSF48726">
    <property type="entry name" value="Immunoglobulin"/>
    <property type="match status" value="1"/>
</dbReference>
<dbReference type="InterPro" id="IPR051287">
    <property type="entry name" value="TCR_variable_region"/>
</dbReference>
<dbReference type="GO" id="GO:0002250">
    <property type="term" value="P:adaptive immune response"/>
    <property type="evidence" value="ECO:0007669"/>
    <property type="project" value="UniProtKB-KW"/>
</dbReference>